<evidence type="ECO:0000256" key="4">
    <source>
        <dbReference type="ARBA" id="ARBA00022989"/>
    </source>
</evidence>
<dbReference type="PANTHER" id="PTHR22752">
    <property type="entry name" value="G PROTEIN-COUPLED RECEPTOR"/>
    <property type="match status" value="1"/>
</dbReference>
<dbReference type="PROSITE" id="PS00237">
    <property type="entry name" value="G_PROTEIN_RECEP_F1_1"/>
    <property type="match status" value="1"/>
</dbReference>
<dbReference type="InterPro" id="IPR000276">
    <property type="entry name" value="GPCR_Rhodpsn"/>
</dbReference>
<feature type="transmembrane region" description="Helical" evidence="10">
    <location>
        <begin position="188"/>
        <end position="213"/>
    </location>
</feature>
<keyword evidence="4 10" id="KW-1133">Transmembrane helix</keyword>
<organism evidence="12 13">
    <name type="scientific">Porites evermanni</name>
    <dbReference type="NCBI Taxonomy" id="104178"/>
    <lineage>
        <taxon>Eukaryota</taxon>
        <taxon>Metazoa</taxon>
        <taxon>Cnidaria</taxon>
        <taxon>Anthozoa</taxon>
        <taxon>Hexacorallia</taxon>
        <taxon>Scleractinia</taxon>
        <taxon>Fungiina</taxon>
        <taxon>Poritidae</taxon>
        <taxon>Porites</taxon>
    </lineage>
</organism>
<evidence type="ECO:0000256" key="1">
    <source>
        <dbReference type="ARBA" id="ARBA00004651"/>
    </source>
</evidence>
<dbReference type="PRINTS" id="PR00237">
    <property type="entry name" value="GPCRRHODOPSN"/>
</dbReference>
<keyword evidence="8 9" id="KW-0807">Transducer</keyword>
<protein>
    <recommendedName>
        <fullName evidence="11">G-protein coupled receptors family 1 profile domain-containing protein</fullName>
    </recommendedName>
</protein>
<evidence type="ECO:0000313" key="12">
    <source>
        <dbReference type="EMBL" id="CAH3016656.1"/>
    </source>
</evidence>
<name>A0ABN8LM88_9CNID</name>
<dbReference type="PROSITE" id="PS50262">
    <property type="entry name" value="G_PROTEIN_RECEP_F1_2"/>
    <property type="match status" value="1"/>
</dbReference>
<comment type="caution">
    <text evidence="12">The sequence shown here is derived from an EMBL/GenBank/DDBJ whole genome shotgun (WGS) entry which is preliminary data.</text>
</comment>
<keyword evidence="6 10" id="KW-0472">Membrane</keyword>
<keyword evidence="3 9" id="KW-0812">Transmembrane</keyword>
<evidence type="ECO:0000256" key="2">
    <source>
        <dbReference type="ARBA" id="ARBA00022475"/>
    </source>
</evidence>
<dbReference type="SUPFAM" id="SSF81321">
    <property type="entry name" value="Family A G protein-coupled receptor-like"/>
    <property type="match status" value="1"/>
</dbReference>
<feature type="transmembrane region" description="Helical" evidence="10">
    <location>
        <begin position="252"/>
        <end position="272"/>
    </location>
</feature>
<feature type="transmembrane region" description="Helical" evidence="10">
    <location>
        <begin position="31"/>
        <end position="52"/>
    </location>
</feature>
<dbReference type="InterPro" id="IPR017452">
    <property type="entry name" value="GPCR_Rhodpsn_7TM"/>
</dbReference>
<sequence>MESNFEPDSRNSSFSDKDPLGRTPLQVGIEVTIAVLICLACIAGNVTVVIAIHKTPRLKTVTNMLVENLAWTDISMATLHLPFWIMSMSSGRWLLSHVACKIVGFSELVFGVASLQTMAGIALNRYFSIVRRNVFMKYFSDRKATLKIIIVSWVLPVVVCSPPLYGWGTIEFSDKFTDCTMGWSIPDISYISFLLSVSIVIPMMVIICCYFAIFRFVRRSSRQIQNHLQEESHRRLKNNAPSIKKETKVIKVFVAVVFVYVSCWTPVCIVGICEIIEYSAPRWVYIVVYYMMFSSSFCNPLIYGLFNPQFRNAFKKLYNKDASGNDSGELPLQRRTAFSQEQ</sequence>
<keyword evidence="2" id="KW-1003">Cell membrane</keyword>
<feature type="domain" description="G-protein coupled receptors family 1 profile" evidence="11">
    <location>
        <begin position="44"/>
        <end position="303"/>
    </location>
</feature>
<evidence type="ECO:0000256" key="3">
    <source>
        <dbReference type="ARBA" id="ARBA00022692"/>
    </source>
</evidence>
<keyword evidence="5 9" id="KW-0297">G-protein coupled receptor</keyword>
<accession>A0ABN8LM88</accession>
<gene>
    <name evidence="12" type="ORF">PEVE_00031437</name>
</gene>
<evidence type="ECO:0000256" key="8">
    <source>
        <dbReference type="ARBA" id="ARBA00023224"/>
    </source>
</evidence>
<dbReference type="Pfam" id="PF00001">
    <property type="entry name" value="7tm_1"/>
    <property type="match status" value="1"/>
</dbReference>
<evidence type="ECO:0000256" key="10">
    <source>
        <dbReference type="SAM" id="Phobius"/>
    </source>
</evidence>
<evidence type="ECO:0000313" key="13">
    <source>
        <dbReference type="Proteomes" id="UP001159427"/>
    </source>
</evidence>
<feature type="transmembrane region" description="Helical" evidence="10">
    <location>
        <begin position="284"/>
        <end position="306"/>
    </location>
</feature>
<dbReference type="Gene3D" id="1.20.1070.10">
    <property type="entry name" value="Rhodopsin 7-helix transmembrane proteins"/>
    <property type="match status" value="1"/>
</dbReference>
<feature type="transmembrane region" description="Helical" evidence="10">
    <location>
        <begin position="148"/>
        <end position="168"/>
    </location>
</feature>
<reference evidence="12 13" key="1">
    <citation type="submission" date="2022-05" db="EMBL/GenBank/DDBJ databases">
        <authorList>
            <consortium name="Genoscope - CEA"/>
            <person name="William W."/>
        </authorList>
    </citation>
    <scope>NUCLEOTIDE SEQUENCE [LARGE SCALE GENOMIC DNA]</scope>
</reference>
<evidence type="ECO:0000256" key="6">
    <source>
        <dbReference type="ARBA" id="ARBA00023136"/>
    </source>
</evidence>
<dbReference type="EMBL" id="CALNXI010000045">
    <property type="protein sequence ID" value="CAH3016656.1"/>
    <property type="molecule type" value="Genomic_DNA"/>
</dbReference>
<evidence type="ECO:0000256" key="5">
    <source>
        <dbReference type="ARBA" id="ARBA00023040"/>
    </source>
</evidence>
<evidence type="ECO:0000256" key="9">
    <source>
        <dbReference type="RuleBase" id="RU000688"/>
    </source>
</evidence>
<dbReference type="Proteomes" id="UP001159427">
    <property type="component" value="Unassembled WGS sequence"/>
</dbReference>
<keyword evidence="7 9" id="KW-0675">Receptor</keyword>
<proteinExistence type="inferred from homology"/>
<feature type="transmembrane region" description="Helical" evidence="10">
    <location>
        <begin position="105"/>
        <end position="127"/>
    </location>
</feature>
<feature type="transmembrane region" description="Helical" evidence="10">
    <location>
        <begin position="64"/>
        <end position="85"/>
    </location>
</feature>
<keyword evidence="13" id="KW-1185">Reference proteome</keyword>
<comment type="similarity">
    <text evidence="9">Belongs to the G-protein coupled receptor 1 family.</text>
</comment>
<evidence type="ECO:0000256" key="7">
    <source>
        <dbReference type="ARBA" id="ARBA00023170"/>
    </source>
</evidence>
<evidence type="ECO:0000259" key="11">
    <source>
        <dbReference type="PROSITE" id="PS50262"/>
    </source>
</evidence>
<comment type="subcellular location">
    <subcellularLocation>
        <location evidence="1">Cell membrane</location>
        <topology evidence="1">Multi-pass membrane protein</topology>
    </subcellularLocation>
</comment>
<dbReference type="CDD" id="cd00637">
    <property type="entry name" value="7tm_classA_rhodopsin-like"/>
    <property type="match status" value="1"/>
</dbReference>